<name>A0A5A7SNU7_CUCMM</name>
<protein>
    <submittedName>
        <fullName evidence="1">Reverse transcriptase</fullName>
    </submittedName>
</protein>
<dbReference type="OrthoDB" id="1749844at2759"/>
<reference evidence="3 4" key="1">
    <citation type="submission" date="2019-08" db="EMBL/GenBank/DDBJ databases">
        <title>Draft genome sequences of two oriental melons (Cucumis melo L. var makuwa).</title>
        <authorList>
            <person name="Kwon S.-Y."/>
        </authorList>
    </citation>
    <scope>NUCLEOTIDE SEQUENCE [LARGE SCALE GENOMIC DNA]</scope>
    <source>
        <strain evidence="4">cv. Chang Bougi</strain>
        <strain evidence="3">cv. SW 3</strain>
        <tissue evidence="1">Leaf</tissue>
    </source>
</reference>
<dbReference type="Gene3D" id="3.10.10.10">
    <property type="entry name" value="HIV Type 1 Reverse Transcriptase, subunit A, domain 1"/>
    <property type="match status" value="1"/>
</dbReference>
<dbReference type="Proteomes" id="UP000321947">
    <property type="component" value="Unassembled WGS sequence"/>
</dbReference>
<keyword evidence="1" id="KW-0808">Transferase</keyword>
<dbReference type="PANTHER" id="PTHR15503">
    <property type="entry name" value="LDOC1 RELATED"/>
    <property type="match status" value="1"/>
</dbReference>
<keyword evidence="1" id="KW-0695">RNA-directed DNA polymerase</keyword>
<evidence type="ECO:0000313" key="1">
    <source>
        <dbReference type="EMBL" id="KAA0031686.1"/>
    </source>
</evidence>
<dbReference type="Proteomes" id="UP000321393">
    <property type="component" value="Unassembled WGS sequence"/>
</dbReference>
<dbReference type="EMBL" id="SSTE01022915">
    <property type="protein sequence ID" value="KAA0031686.1"/>
    <property type="molecule type" value="Genomic_DNA"/>
</dbReference>
<dbReference type="InterPro" id="IPR043502">
    <property type="entry name" value="DNA/RNA_pol_sf"/>
</dbReference>
<dbReference type="AlphaFoldDB" id="A0A5A7SNU7"/>
<dbReference type="EMBL" id="SSTD01014204">
    <property type="protein sequence ID" value="TYK04424.1"/>
    <property type="molecule type" value="Genomic_DNA"/>
</dbReference>
<sequence>MGLEITCVTGHEAYEFSVVPLSLTNAKGGKCCSVQSQINALSHVGECHQGGLLREEDTQWSENLECQATFNGLKQAMIERPSLGVVDTTKTLEIEAEQFSYMLGEYIAQTDSLIKRSPFEIKGKRHSVLPPLADDPYVGDRPQVHRVGKECVQMADIARVCLEEASRSMKERGDQKRCPLEFEWMTKLPIDGATTPYDYLSTWTWRKTEKSRKFLLTDVDAEDRRAPASPVDEDVNRLSGRECQGHICPRTSVAQSSVPYLKSCDCDKWYQSVVSSLAKRDASTFERGSSSSSSVAHMEGCVEELDCSQKTMLKLFSDMSNDFRATIETIKAEMAEMKMQAETKAKREDEGDAPQMGALKFLSVIQKKASHQKDALEKGLIFVNAVLNFKTTKSTIVYLGATHNFISKQEARRLELKIEKDTRKMKAMSSEALLIVGIQKVLNEYVDIISPELPKTLPHRQRSDHEVKLVPWNKPPTKNAYQMALPELAELRKQLDKLLATTFIRPAKVPYGASVLFQKKKDGH</sequence>
<accession>A0A5A7SNU7</accession>
<evidence type="ECO:0000313" key="4">
    <source>
        <dbReference type="Proteomes" id="UP000321947"/>
    </source>
</evidence>
<dbReference type="InterPro" id="IPR032567">
    <property type="entry name" value="RTL1-rel"/>
</dbReference>
<comment type="caution">
    <text evidence="1">The sequence shown here is derived from an EMBL/GenBank/DDBJ whole genome shotgun (WGS) entry which is preliminary data.</text>
</comment>
<dbReference type="SUPFAM" id="SSF56672">
    <property type="entry name" value="DNA/RNA polymerases"/>
    <property type="match status" value="1"/>
</dbReference>
<dbReference type="GO" id="GO:0003964">
    <property type="term" value="F:RNA-directed DNA polymerase activity"/>
    <property type="evidence" value="ECO:0007669"/>
    <property type="project" value="UniProtKB-KW"/>
</dbReference>
<proteinExistence type="predicted"/>
<gene>
    <name evidence="2" type="ORF">E5676_scaffold409G00200</name>
    <name evidence="1" type="ORF">E6C27_scaffold139G004700</name>
</gene>
<dbReference type="PANTHER" id="PTHR15503:SF45">
    <property type="entry name" value="RNA-DIRECTED DNA POLYMERASE HOMOLOG"/>
    <property type="match status" value="1"/>
</dbReference>
<keyword evidence="1" id="KW-0548">Nucleotidyltransferase</keyword>
<evidence type="ECO:0000313" key="2">
    <source>
        <dbReference type="EMBL" id="TYK04424.1"/>
    </source>
</evidence>
<evidence type="ECO:0000313" key="3">
    <source>
        <dbReference type="Proteomes" id="UP000321393"/>
    </source>
</evidence>
<organism evidence="1 3">
    <name type="scientific">Cucumis melo var. makuwa</name>
    <name type="common">Oriental melon</name>
    <dbReference type="NCBI Taxonomy" id="1194695"/>
    <lineage>
        <taxon>Eukaryota</taxon>
        <taxon>Viridiplantae</taxon>
        <taxon>Streptophyta</taxon>
        <taxon>Embryophyta</taxon>
        <taxon>Tracheophyta</taxon>
        <taxon>Spermatophyta</taxon>
        <taxon>Magnoliopsida</taxon>
        <taxon>eudicotyledons</taxon>
        <taxon>Gunneridae</taxon>
        <taxon>Pentapetalae</taxon>
        <taxon>rosids</taxon>
        <taxon>fabids</taxon>
        <taxon>Cucurbitales</taxon>
        <taxon>Cucurbitaceae</taxon>
        <taxon>Benincaseae</taxon>
        <taxon>Cucumis</taxon>
    </lineage>
</organism>